<dbReference type="AlphaFoldDB" id="A6G0T7"/>
<dbReference type="Gene3D" id="2.40.180.10">
    <property type="entry name" value="Catalase core domain"/>
    <property type="match status" value="1"/>
</dbReference>
<comment type="caution">
    <text evidence="1">The sequence shown here is derived from an EMBL/GenBank/DDBJ whole genome shotgun (WGS) entry which is preliminary data.</text>
</comment>
<dbReference type="OrthoDB" id="255727at2"/>
<dbReference type="InterPro" id="IPR018028">
    <property type="entry name" value="Catalase"/>
</dbReference>
<evidence type="ECO:0008006" key="3">
    <source>
        <dbReference type="Google" id="ProtNLM"/>
    </source>
</evidence>
<dbReference type="Proteomes" id="UP000005801">
    <property type="component" value="Unassembled WGS sequence"/>
</dbReference>
<dbReference type="GO" id="GO:0006979">
    <property type="term" value="P:response to oxidative stress"/>
    <property type="evidence" value="ECO:0007669"/>
    <property type="project" value="InterPro"/>
</dbReference>
<organism evidence="1 2">
    <name type="scientific">Plesiocystis pacifica SIR-1</name>
    <dbReference type="NCBI Taxonomy" id="391625"/>
    <lineage>
        <taxon>Bacteria</taxon>
        <taxon>Pseudomonadati</taxon>
        <taxon>Myxococcota</taxon>
        <taxon>Polyangia</taxon>
        <taxon>Nannocystales</taxon>
        <taxon>Nannocystaceae</taxon>
        <taxon>Plesiocystis</taxon>
    </lineage>
</organism>
<dbReference type="EMBL" id="ABCS01000010">
    <property type="protein sequence ID" value="EDM80475.1"/>
    <property type="molecule type" value="Genomic_DNA"/>
</dbReference>
<dbReference type="GO" id="GO:0020037">
    <property type="term" value="F:heme binding"/>
    <property type="evidence" value="ECO:0007669"/>
    <property type="project" value="InterPro"/>
</dbReference>
<reference evidence="1 2" key="1">
    <citation type="submission" date="2007-06" db="EMBL/GenBank/DDBJ databases">
        <authorList>
            <person name="Shimkets L."/>
            <person name="Ferriera S."/>
            <person name="Johnson J."/>
            <person name="Kravitz S."/>
            <person name="Beeson K."/>
            <person name="Sutton G."/>
            <person name="Rogers Y.-H."/>
            <person name="Friedman R."/>
            <person name="Frazier M."/>
            <person name="Venter J.C."/>
        </authorList>
    </citation>
    <scope>NUCLEOTIDE SEQUENCE [LARGE SCALE GENOMIC DNA]</scope>
    <source>
        <strain evidence="1 2">SIR-1</strain>
    </source>
</reference>
<name>A6G0T7_9BACT</name>
<evidence type="ECO:0000313" key="2">
    <source>
        <dbReference type="Proteomes" id="UP000005801"/>
    </source>
</evidence>
<gene>
    <name evidence="1" type="ORF">PPSIR1_41729</name>
</gene>
<dbReference type="InterPro" id="IPR020835">
    <property type="entry name" value="Catalase_sf"/>
</dbReference>
<protein>
    <recommendedName>
        <fullName evidence="3">Catalase</fullName>
    </recommendedName>
</protein>
<evidence type="ECO:0000313" key="1">
    <source>
        <dbReference type="EMBL" id="EDM80475.1"/>
    </source>
</evidence>
<proteinExistence type="predicted"/>
<keyword evidence="2" id="KW-1185">Reference proteome</keyword>
<dbReference type="SUPFAM" id="SSF56634">
    <property type="entry name" value="Heme-dependent catalase-like"/>
    <property type="match status" value="1"/>
</dbReference>
<accession>A6G0T7</accession>
<dbReference type="CDD" id="cd08151">
    <property type="entry name" value="AOS"/>
    <property type="match status" value="1"/>
</dbReference>
<dbReference type="eggNOG" id="COG0753">
    <property type="taxonomic scope" value="Bacteria"/>
</dbReference>
<dbReference type="STRING" id="391625.PPSIR1_41729"/>
<sequence length="404" mass="47074">MTAFEFDQHRIPVKEHEYRPVEAPDVRHPSRQGWVNRGRELYIARYGAEAFEANSRAQFLYPMPDLSPARERELCRTERLAQTMFATRTLLTGRRGTHFRGVAARGTIDVVAKPEFPEHDFFTAGRRFPCRLRHANASFDDDAVVQVRGCALKFADADFDSPYDLVMNTGATAAFWCFWSFMDFAKARVLSLPYRWKAQERWFRRLPVAWLGTIESLRSLPTSYADMSYYSKIAYPFKARDGRRRYAKYRILRPELELESGQINDEEQRLGYYQSRLPGNDGPYDLLGPEFIGRLSAPLEYRLQIQLWDWEQDRDSVEVLNLCRYWDEDAHPWLDLATVTLTEPLPSQEMEVTRVWLGHQPPSLGISAPTCTRDYRSLAWARVGVYPHSQRASEPMGRLRGLRR</sequence>
<dbReference type="GO" id="GO:0004096">
    <property type="term" value="F:catalase activity"/>
    <property type="evidence" value="ECO:0007669"/>
    <property type="project" value="InterPro"/>
</dbReference>
<dbReference type="PROSITE" id="PS51402">
    <property type="entry name" value="CATALASE_3"/>
    <property type="match status" value="1"/>
</dbReference>
<dbReference type="RefSeq" id="WP_006970336.1">
    <property type="nucleotide sequence ID" value="NZ_ABCS01000010.1"/>
</dbReference>